<comment type="caution">
    <text evidence="1">The sequence shown here is derived from an EMBL/GenBank/DDBJ whole genome shotgun (WGS) entry which is preliminary data.</text>
</comment>
<protein>
    <submittedName>
        <fullName evidence="1">Uncharacterized protein</fullName>
    </submittedName>
</protein>
<evidence type="ECO:0000313" key="1">
    <source>
        <dbReference type="EMBL" id="KKM78858.1"/>
    </source>
</evidence>
<dbReference type="Gene3D" id="3.30.1330.70">
    <property type="entry name" value="Holliday junction resolvase RusA"/>
    <property type="match status" value="1"/>
</dbReference>
<organism evidence="1">
    <name type="scientific">marine sediment metagenome</name>
    <dbReference type="NCBI Taxonomy" id="412755"/>
    <lineage>
        <taxon>unclassified sequences</taxon>
        <taxon>metagenomes</taxon>
        <taxon>ecological metagenomes</taxon>
    </lineage>
</organism>
<gene>
    <name evidence="1" type="ORF">LCGC14_1355730</name>
</gene>
<dbReference type="GO" id="GO:0006281">
    <property type="term" value="P:DNA repair"/>
    <property type="evidence" value="ECO:0007669"/>
    <property type="project" value="InterPro"/>
</dbReference>
<dbReference type="Pfam" id="PF05866">
    <property type="entry name" value="RusA"/>
    <property type="match status" value="1"/>
</dbReference>
<proteinExistence type="predicted"/>
<dbReference type="SUPFAM" id="SSF103084">
    <property type="entry name" value="Holliday junction resolvase RusA"/>
    <property type="match status" value="1"/>
</dbReference>
<dbReference type="AlphaFoldDB" id="A0A0F9KAA8"/>
<sequence length="150" mass="16752">MRITFTVYGRPATQGSKRAFVRTKKDGSKVAIVTEDNKRLLAWRQEVASAALQVYDGPLITGPVRLSVEYFYHRPQSHYGRGRNARTLSASAPVLLKTTTPDLSKLTRAIEDALSGVLYRDDALIVDRHDSKCWGERDMAVVTVETVEEA</sequence>
<name>A0A0F9KAA8_9ZZZZ</name>
<dbReference type="EMBL" id="LAZR01008423">
    <property type="protein sequence ID" value="KKM78858.1"/>
    <property type="molecule type" value="Genomic_DNA"/>
</dbReference>
<dbReference type="InterPro" id="IPR008822">
    <property type="entry name" value="Endonuclease_RusA-like"/>
</dbReference>
<dbReference type="GO" id="GO:0000287">
    <property type="term" value="F:magnesium ion binding"/>
    <property type="evidence" value="ECO:0007669"/>
    <property type="project" value="InterPro"/>
</dbReference>
<dbReference type="InterPro" id="IPR036614">
    <property type="entry name" value="RusA-like_sf"/>
</dbReference>
<accession>A0A0F9KAA8</accession>
<dbReference type="GO" id="GO:0006310">
    <property type="term" value="P:DNA recombination"/>
    <property type="evidence" value="ECO:0007669"/>
    <property type="project" value="InterPro"/>
</dbReference>
<reference evidence="1" key="1">
    <citation type="journal article" date="2015" name="Nature">
        <title>Complex archaea that bridge the gap between prokaryotes and eukaryotes.</title>
        <authorList>
            <person name="Spang A."/>
            <person name="Saw J.H."/>
            <person name="Jorgensen S.L."/>
            <person name="Zaremba-Niedzwiedzka K."/>
            <person name="Martijn J."/>
            <person name="Lind A.E."/>
            <person name="van Eijk R."/>
            <person name="Schleper C."/>
            <person name="Guy L."/>
            <person name="Ettema T.J."/>
        </authorList>
    </citation>
    <scope>NUCLEOTIDE SEQUENCE</scope>
</reference>